<organism evidence="1 2">
    <name type="scientific">Caerostris darwini</name>
    <dbReference type="NCBI Taxonomy" id="1538125"/>
    <lineage>
        <taxon>Eukaryota</taxon>
        <taxon>Metazoa</taxon>
        <taxon>Ecdysozoa</taxon>
        <taxon>Arthropoda</taxon>
        <taxon>Chelicerata</taxon>
        <taxon>Arachnida</taxon>
        <taxon>Araneae</taxon>
        <taxon>Araneomorphae</taxon>
        <taxon>Entelegynae</taxon>
        <taxon>Araneoidea</taxon>
        <taxon>Araneidae</taxon>
        <taxon>Caerostris</taxon>
    </lineage>
</organism>
<name>A0AAV4QP61_9ARAC</name>
<sequence>MSSSHHPPLPACLSNRAEILIGTLYLKKDSSNSIRALMNPNSPERTSPINIGIMQGHKCPQATIPLARVPRQSCGNFNRNAVPEEGFPNSIRALMNPNSPERVRLFSGPFILQLLDGRGSCSMLEIIYCLL</sequence>
<gene>
    <name evidence="1" type="ORF">CDAR_276071</name>
</gene>
<dbReference type="EMBL" id="BPLQ01004608">
    <property type="protein sequence ID" value="GIY09333.1"/>
    <property type="molecule type" value="Genomic_DNA"/>
</dbReference>
<dbReference type="AlphaFoldDB" id="A0AAV4QP61"/>
<comment type="caution">
    <text evidence="1">The sequence shown here is derived from an EMBL/GenBank/DDBJ whole genome shotgun (WGS) entry which is preliminary data.</text>
</comment>
<proteinExistence type="predicted"/>
<dbReference type="Proteomes" id="UP001054837">
    <property type="component" value="Unassembled WGS sequence"/>
</dbReference>
<protein>
    <submittedName>
        <fullName evidence="1">Uncharacterized protein</fullName>
    </submittedName>
</protein>
<keyword evidence="2" id="KW-1185">Reference proteome</keyword>
<accession>A0AAV4QP61</accession>
<evidence type="ECO:0000313" key="1">
    <source>
        <dbReference type="EMBL" id="GIY09333.1"/>
    </source>
</evidence>
<reference evidence="1 2" key="1">
    <citation type="submission" date="2021-06" db="EMBL/GenBank/DDBJ databases">
        <title>Caerostris darwini draft genome.</title>
        <authorList>
            <person name="Kono N."/>
            <person name="Arakawa K."/>
        </authorList>
    </citation>
    <scope>NUCLEOTIDE SEQUENCE [LARGE SCALE GENOMIC DNA]</scope>
</reference>
<evidence type="ECO:0000313" key="2">
    <source>
        <dbReference type="Proteomes" id="UP001054837"/>
    </source>
</evidence>